<feature type="coiled-coil region" evidence="1">
    <location>
        <begin position="8"/>
        <end position="38"/>
    </location>
</feature>
<organism evidence="2 3">
    <name type="scientific">Dendrobium catenatum</name>
    <dbReference type="NCBI Taxonomy" id="906689"/>
    <lineage>
        <taxon>Eukaryota</taxon>
        <taxon>Viridiplantae</taxon>
        <taxon>Streptophyta</taxon>
        <taxon>Embryophyta</taxon>
        <taxon>Tracheophyta</taxon>
        <taxon>Spermatophyta</taxon>
        <taxon>Magnoliopsida</taxon>
        <taxon>Liliopsida</taxon>
        <taxon>Asparagales</taxon>
        <taxon>Orchidaceae</taxon>
        <taxon>Epidendroideae</taxon>
        <taxon>Malaxideae</taxon>
        <taxon>Dendrobiinae</taxon>
        <taxon>Dendrobium</taxon>
    </lineage>
</organism>
<reference evidence="2 3" key="1">
    <citation type="journal article" date="2016" name="Sci. Rep.">
        <title>The Dendrobium catenatum Lindl. genome sequence provides insights into polysaccharide synthase, floral development and adaptive evolution.</title>
        <authorList>
            <person name="Zhang G.Q."/>
            <person name="Xu Q."/>
            <person name="Bian C."/>
            <person name="Tsai W.C."/>
            <person name="Yeh C.M."/>
            <person name="Liu K.W."/>
            <person name="Yoshida K."/>
            <person name="Zhang L.S."/>
            <person name="Chang S.B."/>
            <person name="Chen F."/>
            <person name="Shi Y."/>
            <person name="Su Y.Y."/>
            <person name="Zhang Y.Q."/>
            <person name="Chen L.J."/>
            <person name="Yin Y."/>
            <person name="Lin M."/>
            <person name="Huang H."/>
            <person name="Deng H."/>
            <person name="Wang Z.W."/>
            <person name="Zhu S.L."/>
            <person name="Zhao X."/>
            <person name="Deng C."/>
            <person name="Niu S.C."/>
            <person name="Huang J."/>
            <person name="Wang M."/>
            <person name="Liu G.H."/>
            <person name="Yang H.J."/>
            <person name="Xiao X.J."/>
            <person name="Hsiao Y.Y."/>
            <person name="Wu W.L."/>
            <person name="Chen Y.Y."/>
            <person name="Mitsuda N."/>
            <person name="Ohme-Takagi M."/>
            <person name="Luo Y.B."/>
            <person name="Van de Peer Y."/>
            <person name="Liu Z.J."/>
        </authorList>
    </citation>
    <scope>NUCLEOTIDE SEQUENCE [LARGE SCALE GENOMIC DNA]</scope>
    <source>
        <tissue evidence="2">The whole plant</tissue>
    </source>
</reference>
<accession>A0A2I0W2B2</accession>
<keyword evidence="1" id="KW-0175">Coiled coil</keyword>
<evidence type="ECO:0000256" key="1">
    <source>
        <dbReference type="SAM" id="Coils"/>
    </source>
</evidence>
<dbReference type="PANTHER" id="PTHR37174">
    <property type="entry name" value="FORKHEAD-ASSOCIATED DOMAIN PROTEIN"/>
    <property type="match status" value="1"/>
</dbReference>
<keyword evidence="3" id="KW-1185">Reference proteome</keyword>
<dbReference type="Proteomes" id="UP000233837">
    <property type="component" value="Unassembled WGS sequence"/>
</dbReference>
<sequence>MEVARSRENEARELLMQKKKLLQALEKTKRRLEVLDDLSMKINEVRIFLLLIFKKSTYLHKQAMMESALRLYLRSVNHV</sequence>
<protein>
    <submittedName>
        <fullName evidence="2">Uncharacterized protein</fullName>
    </submittedName>
</protein>
<evidence type="ECO:0000313" key="2">
    <source>
        <dbReference type="EMBL" id="PKU69804.1"/>
    </source>
</evidence>
<gene>
    <name evidence="2" type="ORF">MA16_Dca023623</name>
</gene>
<reference evidence="2 3" key="2">
    <citation type="journal article" date="2017" name="Nature">
        <title>The Apostasia genome and the evolution of orchids.</title>
        <authorList>
            <person name="Zhang G.Q."/>
            <person name="Liu K.W."/>
            <person name="Li Z."/>
            <person name="Lohaus R."/>
            <person name="Hsiao Y.Y."/>
            <person name="Niu S.C."/>
            <person name="Wang J.Y."/>
            <person name="Lin Y.C."/>
            <person name="Xu Q."/>
            <person name="Chen L.J."/>
            <person name="Yoshida K."/>
            <person name="Fujiwara S."/>
            <person name="Wang Z.W."/>
            <person name="Zhang Y.Q."/>
            <person name="Mitsuda N."/>
            <person name="Wang M."/>
            <person name="Liu G.H."/>
            <person name="Pecoraro L."/>
            <person name="Huang H.X."/>
            <person name="Xiao X.J."/>
            <person name="Lin M."/>
            <person name="Wu X.Y."/>
            <person name="Wu W.L."/>
            <person name="Chen Y.Y."/>
            <person name="Chang S.B."/>
            <person name="Sakamoto S."/>
            <person name="Ohme-Takagi M."/>
            <person name="Yagi M."/>
            <person name="Zeng S.J."/>
            <person name="Shen C.Y."/>
            <person name="Yeh C.M."/>
            <person name="Luo Y.B."/>
            <person name="Tsai W.C."/>
            <person name="Van de Peer Y."/>
            <person name="Liu Z.J."/>
        </authorList>
    </citation>
    <scope>NUCLEOTIDE SEQUENCE [LARGE SCALE GENOMIC DNA]</scope>
    <source>
        <tissue evidence="2">The whole plant</tissue>
    </source>
</reference>
<name>A0A2I0W2B2_9ASPA</name>
<dbReference type="EMBL" id="KZ502998">
    <property type="protein sequence ID" value="PKU69804.1"/>
    <property type="molecule type" value="Genomic_DNA"/>
</dbReference>
<proteinExistence type="predicted"/>
<dbReference type="AlphaFoldDB" id="A0A2I0W2B2"/>
<dbReference type="PANTHER" id="PTHR37174:SF2">
    <property type="entry name" value="FORKHEAD-ASSOCIATED DOMAIN PROTEIN"/>
    <property type="match status" value="1"/>
</dbReference>
<evidence type="ECO:0000313" key="3">
    <source>
        <dbReference type="Proteomes" id="UP000233837"/>
    </source>
</evidence>